<protein>
    <submittedName>
        <fullName evidence="1">YiiX/YebB-like N1pC/P60 family cysteine hydrolase</fullName>
    </submittedName>
</protein>
<accession>A0AA42U4D5</accession>
<dbReference type="InterPro" id="IPR038765">
    <property type="entry name" value="Papain-like_cys_pep_sf"/>
</dbReference>
<reference evidence="1" key="1">
    <citation type="submission" date="2022-09" db="EMBL/GenBank/DDBJ databases">
        <title>Intensive care unit water sources are persistently colonized with multi-drug resistant bacteria and are the site of extensive horizontal gene transfer of antibiotic resistance genes.</title>
        <authorList>
            <person name="Diorio-Toth L."/>
        </authorList>
    </citation>
    <scope>NUCLEOTIDE SEQUENCE</scope>
    <source>
        <strain evidence="1">GD03725</strain>
    </source>
</reference>
<dbReference type="EMBL" id="JAOCIL010000001">
    <property type="protein sequence ID" value="MDH1437948.1"/>
    <property type="molecule type" value="Genomic_DNA"/>
</dbReference>
<dbReference type="Proteomes" id="UP001161567">
    <property type="component" value="Unassembled WGS sequence"/>
</dbReference>
<name>A0AA42U4D5_ACIJO</name>
<keyword evidence="1" id="KW-0378">Hydrolase</keyword>
<evidence type="ECO:0000313" key="1">
    <source>
        <dbReference type="EMBL" id="MDH1437948.1"/>
    </source>
</evidence>
<dbReference type="RefSeq" id="WP_005246902.1">
    <property type="nucleotide sequence ID" value="NZ_JAOCIL010000001.1"/>
</dbReference>
<dbReference type="Gene3D" id="3.90.1720.10">
    <property type="entry name" value="endopeptidase domain like (from Nostoc punctiforme)"/>
    <property type="match status" value="1"/>
</dbReference>
<organism evidence="1 2">
    <name type="scientific">Acinetobacter johnsonii</name>
    <dbReference type="NCBI Taxonomy" id="40214"/>
    <lineage>
        <taxon>Bacteria</taxon>
        <taxon>Pseudomonadati</taxon>
        <taxon>Pseudomonadota</taxon>
        <taxon>Gammaproteobacteria</taxon>
        <taxon>Moraxellales</taxon>
        <taxon>Moraxellaceae</taxon>
        <taxon>Acinetobacter</taxon>
    </lineage>
</organism>
<gene>
    <name evidence="1" type="ORF">N5I27_05955</name>
</gene>
<sequence>MRVLNECVRAGDLLLCYEDIDRSAEKTGESGYIHVAIVLDSEKILEADMRGIRYTTTNELLKSFEYLAVLRQTEVWSSQKLNDLKEFAENCIGKKFNLVGMKRVSQRKEESSFNSLERIQNYFNGNGERVNPFREVYFCSELVVSAFIYLGIIDSAASVVYQPETLSPQDIGKDKTFGFFIGYLLKDNEYKVHESDYFQTSI</sequence>
<evidence type="ECO:0000313" key="2">
    <source>
        <dbReference type="Proteomes" id="UP001161567"/>
    </source>
</evidence>
<dbReference type="SUPFAM" id="SSF54001">
    <property type="entry name" value="Cysteine proteinases"/>
    <property type="match status" value="1"/>
</dbReference>
<dbReference type="AlphaFoldDB" id="A0AA42U4D5"/>
<comment type="caution">
    <text evidence="1">The sequence shown here is derived from an EMBL/GenBank/DDBJ whole genome shotgun (WGS) entry which is preliminary data.</text>
</comment>
<dbReference type="GO" id="GO:0016787">
    <property type="term" value="F:hydrolase activity"/>
    <property type="evidence" value="ECO:0007669"/>
    <property type="project" value="UniProtKB-KW"/>
</dbReference>
<proteinExistence type="predicted"/>